<feature type="signal peptide" evidence="2">
    <location>
        <begin position="1"/>
        <end position="19"/>
    </location>
</feature>
<proteinExistence type="predicted"/>
<comment type="caution">
    <text evidence="4">The sequence shown here is derived from an EMBL/GenBank/DDBJ whole genome shotgun (WGS) entry which is preliminary data.</text>
</comment>
<keyword evidence="2" id="KW-0732">Signal</keyword>
<evidence type="ECO:0000313" key="4">
    <source>
        <dbReference type="EMBL" id="OJG02106.1"/>
    </source>
</evidence>
<feature type="chain" id="PRO_5038337448" description="SP-0191-like C-terminal domain-containing protein" evidence="2">
    <location>
        <begin position="20"/>
        <end position="191"/>
    </location>
</feature>
<feature type="region of interest" description="Disordered" evidence="1">
    <location>
        <begin position="25"/>
        <end position="57"/>
    </location>
</feature>
<organism evidence="4 5">
    <name type="scientific">Streptococcus oralis</name>
    <dbReference type="NCBI Taxonomy" id="1303"/>
    <lineage>
        <taxon>Bacteria</taxon>
        <taxon>Bacillati</taxon>
        <taxon>Bacillota</taxon>
        <taxon>Bacilli</taxon>
        <taxon>Lactobacillales</taxon>
        <taxon>Streptococcaceae</taxon>
        <taxon>Streptococcus</taxon>
    </lineage>
</organism>
<dbReference type="InterPro" id="IPR036699">
    <property type="entry name" value="YehR-like_sf"/>
</dbReference>
<dbReference type="RefSeq" id="WP_049505405.1">
    <property type="nucleotide sequence ID" value="NZ_CP019562.1"/>
</dbReference>
<dbReference type="InterPro" id="IPR048787">
    <property type="entry name" value="SP_0191-like_C"/>
</dbReference>
<protein>
    <recommendedName>
        <fullName evidence="3">SP-0191-like C-terminal domain-containing protein</fullName>
    </recommendedName>
</protein>
<dbReference type="Pfam" id="PF21642">
    <property type="entry name" value="SP_0191-like"/>
    <property type="match status" value="1"/>
</dbReference>
<evidence type="ECO:0000256" key="2">
    <source>
        <dbReference type="SAM" id="SignalP"/>
    </source>
</evidence>
<reference evidence="4 5" key="1">
    <citation type="submission" date="2016-07" db="EMBL/GenBank/DDBJ databases">
        <title>A clinical isolate of carbapenem-resistant Streptococcus oralis with altered penicillin binding proteins.</title>
        <authorList>
            <person name="Kanji J.N."/>
            <person name="Bharat A."/>
            <person name="Naidu P."/>
            <person name="Martin I."/>
            <person name="Mulvey M.R."/>
            <person name="Panaro C.D."/>
        </authorList>
    </citation>
    <scope>NUCLEOTIDE SEQUENCE [LARGE SCALE GENOMIC DNA]</scope>
    <source>
        <strain evidence="4 5">SC15-3744</strain>
    </source>
</reference>
<sequence length="191" mass="21328">MKKVLGLVFASLLVLSGCGQTNIATTESSSTASEATTSQTSEEVTETSSRQEKEPVAETTKVLKGRIDNSDVTLTLVYTDVVKHFTMEMLGEIEEDVPDEVSPEELQAMIRENMATNTDYLEVENEPGISVEYFVTNDKKMRVVMELDLEKANIDRVKHMNFFKFIAENADDFKRPNTLIAGLKMGGFKDK</sequence>
<feature type="domain" description="SP-0191-like C-terminal" evidence="3">
    <location>
        <begin position="96"/>
        <end position="166"/>
    </location>
</feature>
<dbReference type="AlphaFoldDB" id="A0A1L8Q3J4"/>
<accession>A0A1L8Q3J4</accession>
<evidence type="ECO:0000313" key="5">
    <source>
        <dbReference type="Proteomes" id="UP000183671"/>
    </source>
</evidence>
<dbReference type="EMBL" id="MBDM01000008">
    <property type="protein sequence ID" value="OJG02106.1"/>
    <property type="molecule type" value="Genomic_DNA"/>
</dbReference>
<evidence type="ECO:0000259" key="3">
    <source>
        <dbReference type="Pfam" id="PF21642"/>
    </source>
</evidence>
<dbReference type="InterPro" id="IPR047840">
    <property type="entry name" value="SP_0191-like"/>
</dbReference>
<gene>
    <name evidence="4" type="ORF">BBP19_04685</name>
</gene>
<dbReference type="Proteomes" id="UP000183671">
    <property type="component" value="Unassembled WGS sequence"/>
</dbReference>
<dbReference type="PROSITE" id="PS51257">
    <property type="entry name" value="PROKAR_LIPOPROTEIN"/>
    <property type="match status" value="1"/>
</dbReference>
<dbReference type="SUPFAM" id="SSF160704">
    <property type="entry name" value="YehR-like"/>
    <property type="match status" value="1"/>
</dbReference>
<dbReference type="NCBIfam" id="NF041193">
    <property type="entry name" value="lipo_SP0191"/>
    <property type="match status" value="1"/>
</dbReference>
<evidence type="ECO:0000256" key="1">
    <source>
        <dbReference type="SAM" id="MobiDB-lite"/>
    </source>
</evidence>
<feature type="compositionally biased region" description="Low complexity" evidence="1">
    <location>
        <begin position="25"/>
        <end position="48"/>
    </location>
</feature>
<name>A0A1L8Q3J4_STROR</name>